<keyword evidence="4" id="KW-0799">Topoisomerase</keyword>
<dbReference type="InterPro" id="IPR013500">
    <property type="entry name" value="TopoI_cat_euk"/>
</dbReference>
<proteinExistence type="inferred from homology"/>
<gene>
    <name evidence="9" type="ORF">GCM10022409_03900</name>
</gene>
<keyword evidence="5" id="KW-0238">DNA-binding</keyword>
<dbReference type="RefSeq" id="WP_345049643.1">
    <property type="nucleotide sequence ID" value="NZ_BAABDK010000001.1"/>
</dbReference>
<reference evidence="10" key="1">
    <citation type="journal article" date="2019" name="Int. J. Syst. Evol. Microbiol.">
        <title>The Global Catalogue of Microorganisms (GCM) 10K type strain sequencing project: providing services to taxonomists for standard genome sequencing and annotation.</title>
        <authorList>
            <consortium name="The Broad Institute Genomics Platform"/>
            <consortium name="The Broad Institute Genome Sequencing Center for Infectious Disease"/>
            <person name="Wu L."/>
            <person name="Ma J."/>
        </authorList>
    </citation>
    <scope>NUCLEOTIDE SEQUENCE [LARGE SCALE GENOMIC DNA]</scope>
    <source>
        <strain evidence="10">JCM 17225</strain>
    </source>
</reference>
<comment type="similarity">
    <text evidence="2">Belongs to the type IB topoisomerase family.</text>
</comment>
<dbReference type="InterPro" id="IPR011010">
    <property type="entry name" value="DNA_brk_join_enz"/>
</dbReference>
<dbReference type="Pfam" id="PF01028">
    <property type="entry name" value="Topoisom_I"/>
    <property type="match status" value="1"/>
</dbReference>
<dbReference type="InterPro" id="IPR001631">
    <property type="entry name" value="TopoI"/>
</dbReference>
<dbReference type="Pfam" id="PF21338">
    <property type="entry name" value="Top1B_N_bact"/>
    <property type="match status" value="1"/>
</dbReference>
<accession>A0ABP7TA24</accession>
<evidence type="ECO:0000259" key="8">
    <source>
        <dbReference type="Pfam" id="PF21338"/>
    </source>
</evidence>
<dbReference type="InterPro" id="IPR049331">
    <property type="entry name" value="Top1B_N_bact"/>
</dbReference>
<evidence type="ECO:0000313" key="10">
    <source>
        <dbReference type="Proteomes" id="UP001501469"/>
    </source>
</evidence>
<feature type="domain" description="DNA topoisomerase I catalytic core eukaryotic-type" evidence="7">
    <location>
        <begin position="118"/>
        <end position="333"/>
    </location>
</feature>
<dbReference type="Gene3D" id="3.30.66.10">
    <property type="entry name" value="DNA topoisomerase I domain"/>
    <property type="match status" value="1"/>
</dbReference>
<evidence type="ECO:0000313" key="9">
    <source>
        <dbReference type="EMBL" id="GAA4023291.1"/>
    </source>
</evidence>
<evidence type="ECO:0000259" key="7">
    <source>
        <dbReference type="Pfam" id="PF01028"/>
    </source>
</evidence>
<comment type="catalytic activity">
    <reaction evidence="1">
        <text>ATP-independent breakage of single-stranded DNA, followed by passage and rejoining.</text>
        <dbReference type="EC" id="5.6.2.1"/>
    </reaction>
</comment>
<dbReference type="InterPro" id="IPR035447">
    <property type="entry name" value="DNA_topo_I_N_sf"/>
</dbReference>
<dbReference type="PRINTS" id="PR00416">
    <property type="entry name" value="EUTPISMRASEI"/>
</dbReference>
<evidence type="ECO:0000256" key="6">
    <source>
        <dbReference type="ARBA" id="ARBA00023235"/>
    </source>
</evidence>
<dbReference type="EC" id="5.6.2.1" evidence="3"/>
<protein>
    <recommendedName>
        <fullName evidence="3">DNA topoisomerase</fullName>
        <ecNumber evidence="3">5.6.2.1</ecNumber>
    </recommendedName>
</protein>
<dbReference type="InterPro" id="IPR014711">
    <property type="entry name" value="TopoI_cat_a-hlx-sub_euk"/>
</dbReference>
<dbReference type="Proteomes" id="UP001501469">
    <property type="component" value="Unassembled WGS sequence"/>
</dbReference>
<name>A0ABP7TA24_9BACT</name>
<evidence type="ECO:0000256" key="2">
    <source>
        <dbReference type="ARBA" id="ARBA00006645"/>
    </source>
</evidence>
<dbReference type="Gene3D" id="1.10.132.120">
    <property type="match status" value="1"/>
</dbReference>
<evidence type="ECO:0000256" key="5">
    <source>
        <dbReference type="ARBA" id="ARBA00023125"/>
    </source>
</evidence>
<dbReference type="PROSITE" id="PS52038">
    <property type="entry name" value="TOPO_IB_2"/>
    <property type="match status" value="1"/>
</dbReference>
<organism evidence="9 10">
    <name type="scientific">Hymenobacter glaciei</name>
    <dbReference type="NCBI Taxonomy" id="877209"/>
    <lineage>
        <taxon>Bacteria</taxon>
        <taxon>Pseudomonadati</taxon>
        <taxon>Bacteroidota</taxon>
        <taxon>Cytophagia</taxon>
        <taxon>Cytophagales</taxon>
        <taxon>Hymenobacteraceae</taxon>
        <taxon>Hymenobacter</taxon>
    </lineage>
</organism>
<dbReference type="SUPFAM" id="SSF56349">
    <property type="entry name" value="DNA breaking-rejoining enzymes"/>
    <property type="match status" value="1"/>
</dbReference>
<feature type="domain" description="DNA topoisomerase IB N-terminal" evidence="8">
    <location>
        <begin position="55"/>
        <end position="103"/>
    </location>
</feature>
<evidence type="ECO:0000256" key="1">
    <source>
        <dbReference type="ARBA" id="ARBA00000213"/>
    </source>
</evidence>
<keyword evidence="6" id="KW-0413">Isomerase</keyword>
<comment type="caution">
    <text evidence="9">The sequence shown here is derived from an EMBL/GenBank/DDBJ whole genome shotgun (WGS) entry which is preliminary data.</text>
</comment>
<dbReference type="SUPFAM" id="SSF55869">
    <property type="entry name" value="DNA topoisomerase I domain"/>
    <property type="match status" value="1"/>
</dbReference>
<dbReference type="EMBL" id="BAABDK010000001">
    <property type="protein sequence ID" value="GAA4023291.1"/>
    <property type="molecule type" value="Genomic_DNA"/>
</dbReference>
<dbReference type="Gene3D" id="3.90.15.10">
    <property type="entry name" value="Topoisomerase I, Chain A, domain 3"/>
    <property type="match status" value="1"/>
</dbReference>
<evidence type="ECO:0000256" key="3">
    <source>
        <dbReference type="ARBA" id="ARBA00012891"/>
    </source>
</evidence>
<sequence length="371" mass="41391">MPTAANPKTRKKALLPQEEAHIVYKDPARQAEMAGLRYASDGGAGLTRKATRAGKFAYHDAHGQKISDAETLERINSFVIPPAWTDVWISPSATTHLQVTGHDALGRKQYRYHPAWDQVRSLTKFSRLRTFGEKLEPLRTQLRKDLARPGLDHDKVVALVITLMDQSFIRVGNKEYAKNKGSKKASYGLTTLKDGHVDVHGADVNFSFIGKKGVPHDVTVHDARLARLVRKCKEIPGQHLFQYYSKDGQRRALESGDVNEYLHRHTGLALSAKDFRTWGGTVKMAGCLETVLKEEPDLAPEKVIKKAVKEVATNLGNTPTVCSKYYIHPQVVELFNSGQLVEFLRKHDAEAVADDVLSPIERLVLKMLADA</sequence>
<keyword evidence="10" id="KW-1185">Reference proteome</keyword>
<evidence type="ECO:0000256" key="4">
    <source>
        <dbReference type="ARBA" id="ARBA00023029"/>
    </source>
</evidence>